<dbReference type="NCBIfam" id="NF005877">
    <property type="entry name" value="PRK07824.1"/>
    <property type="match status" value="1"/>
</dbReference>
<dbReference type="Gene3D" id="3.30.300.30">
    <property type="match status" value="1"/>
</dbReference>
<dbReference type="RefSeq" id="WP_189209405.1">
    <property type="nucleotide sequence ID" value="NZ_BMRB01000001.1"/>
</dbReference>
<feature type="domain" description="AMP-binding enzyme C-terminal" evidence="3">
    <location>
        <begin position="241"/>
        <end position="310"/>
    </location>
</feature>
<comment type="similarity">
    <text evidence="1">Belongs to the ATP-dependent AMP-binding enzyme family.</text>
</comment>
<dbReference type="EMBL" id="BMRB01000001">
    <property type="protein sequence ID" value="GGS22403.1"/>
    <property type="molecule type" value="Genomic_DNA"/>
</dbReference>
<dbReference type="InterPro" id="IPR025110">
    <property type="entry name" value="AMP-bd_C"/>
</dbReference>
<dbReference type="Pfam" id="PF00501">
    <property type="entry name" value="AMP-binding"/>
    <property type="match status" value="1"/>
</dbReference>
<evidence type="ECO:0000259" key="2">
    <source>
        <dbReference type="Pfam" id="PF00501"/>
    </source>
</evidence>
<organism evidence="4 5">
    <name type="scientific">Actinokineospora fastidiosa</name>
    <dbReference type="NCBI Taxonomy" id="1816"/>
    <lineage>
        <taxon>Bacteria</taxon>
        <taxon>Bacillati</taxon>
        <taxon>Actinomycetota</taxon>
        <taxon>Actinomycetes</taxon>
        <taxon>Pseudonocardiales</taxon>
        <taxon>Pseudonocardiaceae</taxon>
        <taxon>Actinokineospora</taxon>
    </lineage>
</organism>
<evidence type="ECO:0000313" key="5">
    <source>
        <dbReference type="Proteomes" id="UP000660680"/>
    </source>
</evidence>
<accession>A0A918G859</accession>
<evidence type="ECO:0000313" key="4">
    <source>
        <dbReference type="EMBL" id="GGS22403.1"/>
    </source>
</evidence>
<evidence type="ECO:0000256" key="1">
    <source>
        <dbReference type="ARBA" id="ARBA00006432"/>
    </source>
</evidence>
<dbReference type="Pfam" id="PF13193">
    <property type="entry name" value="AMP-binding_C"/>
    <property type="match status" value="1"/>
</dbReference>
<proteinExistence type="inferred from homology"/>
<feature type="domain" description="AMP-dependent synthetase/ligase" evidence="2">
    <location>
        <begin position="18"/>
        <end position="173"/>
    </location>
</feature>
<dbReference type="SUPFAM" id="SSF56801">
    <property type="entry name" value="Acetyl-CoA synthetase-like"/>
    <property type="match status" value="1"/>
</dbReference>
<protein>
    <submittedName>
        <fullName evidence="4">O-succinylbenzoic acid--CoA ligase</fullName>
    </submittedName>
</protein>
<keyword evidence="5" id="KW-1185">Reference proteome</keyword>
<name>A0A918G859_9PSEU</name>
<reference evidence="4" key="2">
    <citation type="submission" date="2020-09" db="EMBL/GenBank/DDBJ databases">
        <authorList>
            <person name="Sun Q."/>
            <person name="Ohkuma M."/>
        </authorList>
    </citation>
    <scope>NUCLEOTIDE SEQUENCE</scope>
    <source>
        <strain evidence="4">JCM 3276</strain>
    </source>
</reference>
<dbReference type="GO" id="GO:0031956">
    <property type="term" value="F:medium-chain fatty acid-CoA ligase activity"/>
    <property type="evidence" value="ECO:0007669"/>
    <property type="project" value="TreeGrafter"/>
</dbReference>
<dbReference type="InterPro" id="IPR042099">
    <property type="entry name" value="ANL_N_sf"/>
</dbReference>
<gene>
    <name evidence="4" type="primary">menE</name>
    <name evidence="4" type="ORF">GCM10010171_14040</name>
</gene>
<keyword evidence="4" id="KW-0436">Ligase</keyword>
<dbReference type="Gene3D" id="3.40.50.12780">
    <property type="entry name" value="N-terminal domain of ligase-like"/>
    <property type="match status" value="1"/>
</dbReference>
<comment type="caution">
    <text evidence="4">The sequence shown here is derived from an EMBL/GenBank/DDBJ whole genome shotgun (WGS) entry which is preliminary data.</text>
</comment>
<dbReference type="PANTHER" id="PTHR43201">
    <property type="entry name" value="ACYL-COA SYNTHETASE"/>
    <property type="match status" value="1"/>
</dbReference>
<reference evidence="4" key="1">
    <citation type="journal article" date="2014" name="Int. J. Syst. Evol. Microbiol.">
        <title>Complete genome sequence of Corynebacterium casei LMG S-19264T (=DSM 44701T), isolated from a smear-ripened cheese.</title>
        <authorList>
            <consortium name="US DOE Joint Genome Institute (JGI-PGF)"/>
            <person name="Walter F."/>
            <person name="Albersmeier A."/>
            <person name="Kalinowski J."/>
            <person name="Ruckert C."/>
        </authorList>
    </citation>
    <scope>NUCLEOTIDE SEQUENCE</scope>
    <source>
        <strain evidence="4">JCM 3276</strain>
    </source>
</reference>
<dbReference type="GO" id="GO:0006631">
    <property type="term" value="P:fatty acid metabolic process"/>
    <property type="evidence" value="ECO:0007669"/>
    <property type="project" value="TreeGrafter"/>
</dbReference>
<dbReference type="PANTHER" id="PTHR43201:SF8">
    <property type="entry name" value="ACYL-COA SYNTHETASE FAMILY MEMBER 3"/>
    <property type="match status" value="1"/>
</dbReference>
<dbReference type="AlphaFoldDB" id="A0A918G859"/>
<evidence type="ECO:0000259" key="3">
    <source>
        <dbReference type="Pfam" id="PF13193"/>
    </source>
</evidence>
<sequence>MERLRAVLESSGVWTVRTSGSTGTPKTVLLSASCLLASAHATHARLGGPGAWLLALPTDHIAGLQVQVRSLVAGTVPSVLTGPFRGPSFVAAASAVPADGPRYTSLVPTQLTRVLSWGGSALAALRSFDAVLVGGAALASPVLDAAREAGVRVVTTYGMTETAGGCVYDGVPLDGVSVELVDGVIRIGGPTVAIGYADSPPFDGWFTTSDLGEFVDGRLRVLGRADDVINTGGEKVAPASVEAVLLAQPGVREVCVVGVPDPEWGQRVAAAVVGDLTETALSAVRTALGAAAVPRRVAVVDALPEKDSGKVDRAAVAGLFGAG</sequence>
<dbReference type="Proteomes" id="UP000660680">
    <property type="component" value="Unassembled WGS sequence"/>
</dbReference>
<dbReference type="InterPro" id="IPR000873">
    <property type="entry name" value="AMP-dep_synth/lig_dom"/>
</dbReference>
<dbReference type="InterPro" id="IPR045851">
    <property type="entry name" value="AMP-bd_C_sf"/>
</dbReference>